<dbReference type="InterPro" id="IPR050109">
    <property type="entry name" value="HTH-type_TetR-like_transc_reg"/>
</dbReference>
<dbReference type="PRINTS" id="PR00455">
    <property type="entry name" value="HTHTETR"/>
</dbReference>
<keyword evidence="9" id="KW-1185">Reference proteome</keyword>
<evidence type="ECO:0000256" key="5">
    <source>
        <dbReference type="PROSITE-ProRule" id="PRU00335"/>
    </source>
</evidence>
<dbReference type="PROSITE" id="PS50977">
    <property type="entry name" value="HTH_TETR_2"/>
    <property type="match status" value="1"/>
</dbReference>
<keyword evidence="1" id="KW-0678">Repressor</keyword>
<reference evidence="8 9" key="1">
    <citation type="submission" date="2019-01" db="EMBL/GenBank/DDBJ databases">
        <title>Leucobacter muris sp. nov. isolated from the nose of a laboratory mouse.</title>
        <authorList>
            <person name="Benga L."/>
            <person name="Sproeer C."/>
            <person name="Schumann P."/>
            <person name="Verbarg S."/>
            <person name="Bunk B."/>
            <person name="Engelhardt E."/>
            <person name="Benten P.M."/>
            <person name="Sager M."/>
        </authorList>
    </citation>
    <scope>NUCLEOTIDE SEQUENCE [LARGE SCALE GENOMIC DNA]</scope>
    <source>
        <strain evidence="8 9">DSM 101948</strain>
    </source>
</reference>
<dbReference type="PANTHER" id="PTHR30055:SF151">
    <property type="entry name" value="TRANSCRIPTIONAL REGULATORY PROTEIN"/>
    <property type="match status" value="1"/>
</dbReference>
<evidence type="ECO:0000259" key="7">
    <source>
        <dbReference type="PROSITE" id="PS50977"/>
    </source>
</evidence>
<accession>A0ABX5QJQ4</accession>
<dbReference type="PRINTS" id="PR00400">
    <property type="entry name" value="TETREPRESSOR"/>
</dbReference>
<dbReference type="SUPFAM" id="SSF46689">
    <property type="entry name" value="Homeodomain-like"/>
    <property type="match status" value="1"/>
</dbReference>
<protein>
    <submittedName>
        <fullName evidence="8">TetR family transcriptional regulator</fullName>
    </submittedName>
</protein>
<sequence length="230" mass="24407">MRVLSRRLIIETGLRLIDERGADGAGMRAIAAELGVRPSALYNHVAGRAELIAGVRELLSDRIPTGVFEHEPWDEALEEWAHHYRVAFAAHPSTVALLAVLPLAEESATTRMYEAVIAAMLRAGWPRDRALTALVALESFILGSALDLAAADDMLDPGPRTDVPAFAVAYEARRAALAAAGQRPADAAFELGLRALLAGLRAELAAVREEAGSGPARPSAPNAPRPATGR</sequence>
<evidence type="ECO:0000313" key="9">
    <source>
        <dbReference type="Proteomes" id="UP000285768"/>
    </source>
</evidence>
<dbReference type="PANTHER" id="PTHR30055">
    <property type="entry name" value="HTH-TYPE TRANSCRIPTIONAL REGULATOR RUTR"/>
    <property type="match status" value="1"/>
</dbReference>
<dbReference type="InterPro" id="IPR009057">
    <property type="entry name" value="Homeodomain-like_sf"/>
</dbReference>
<keyword evidence="4" id="KW-0804">Transcription</keyword>
<dbReference type="Gene3D" id="1.10.357.10">
    <property type="entry name" value="Tetracycline Repressor, domain 2"/>
    <property type="match status" value="1"/>
</dbReference>
<gene>
    <name evidence="8" type="ORF">Leucomu_12335</name>
</gene>
<dbReference type="InterPro" id="IPR001647">
    <property type="entry name" value="HTH_TetR"/>
</dbReference>
<dbReference type="Pfam" id="PF02909">
    <property type="entry name" value="TetR_C_1"/>
    <property type="match status" value="1"/>
</dbReference>
<feature type="compositionally biased region" description="Low complexity" evidence="6">
    <location>
        <begin position="212"/>
        <end position="230"/>
    </location>
</feature>
<name>A0ABX5QJQ4_9MICO</name>
<feature type="region of interest" description="Disordered" evidence="6">
    <location>
        <begin position="208"/>
        <end position="230"/>
    </location>
</feature>
<dbReference type="InterPro" id="IPR003012">
    <property type="entry name" value="Tet_transcr_reg_TetR"/>
</dbReference>
<dbReference type="EMBL" id="CP035037">
    <property type="protein sequence ID" value="QAB19278.1"/>
    <property type="molecule type" value="Genomic_DNA"/>
</dbReference>
<evidence type="ECO:0000313" key="8">
    <source>
        <dbReference type="EMBL" id="QAB19278.1"/>
    </source>
</evidence>
<organism evidence="8 9">
    <name type="scientific">Leucobacter muris</name>
    <dbReference type="NCBI Taxonomy" id="1935379"/>
    <lineage>
        <taxon>Bacteria</taxon>
        <taxon>Bacillati</taxon>
        <taxon>Actinomycetota</taxon>
        <taxon>Actinomycetes</taxon>
        <taxon>Micrococcales</taxon>
        <taxon>Microbacteriaceae</taxon>
        <taxon>Leucobacter</taxon>
    </lineage>
</organism>
<proteinExistence type="predicted"/>
<evidence type="ECO:0000256" key="4">
    <source>
        <dbReference type="ARBA" id="ARBA00023163"/>
    </source>
</evidence>
<evidence type="ECO:0000256" key="6">
    <source>
        <dbReference type="SAM" id="MobiDB-lite"/>
    </source>
</evidence>
<keyword evidence="2" id="KW-0805">Transcription regulation</keyword>
<evidence type="ECO:0000256" key="2">
    <source>
        <dbReference type="ARBA" id="ARBA00023015"/>
    </source>
</evidence>
<feature type="domain" description="HTH tetR-type" evidence="7">
    <location>
        <begin position="3"/>
        <end position="63"/>
    </location>
</feature>
<dbReference type="Pfam" id="PF00440">
    <property type="entry name" value="TetR_N"/>
    <property type="match status" value="1"/>
</dbReference>
<dbReference type="SUPFAM" id="SSF48498">
    <property type="entry name" value="Tetracyclin repressor-like, C-terminal domain"/>
    <property type="match status" value="1"/>
</dbReference>
<evidence type="ECO:0000256" key="3">
    <source>
        <dbReference type="ARBA" id="ARBA00023125"/>
    </source>
</evidence>
<keyword evidence="3 5" id="KW-0238">DNA-binding</keyword>
<dbReference type="InterPro" id="IPR036271">
    <property type="entry name" value="Tet_transcr_reg_TetR-rel_C_sf"/>
</dbReference>
<feature type="DNA-binding region" description="H-T-H motif" evidence="5">
    <location>
        <begin position="26"/>
        <end position="45"/>
    </location>
</feature>
<dbReference type="InterPro" id="IPR004111">
    <property type="entry name" value="Repressor_TetR_C"/>
</dbReference>
<evidence type="ECO:0000256" key="1">
    <source>
        <dbReference type="ARBA" id="ARBA00022491"/>
    </source>
</evidence>
<dbReference type="Proteomes" id="UP000285768">
    <property type="component" value="Chromosome"/>
</dbReference>